<sequence>MTKQSPKLDPKMLEMMVCPFTKTRLEWSKDKSELISYAARLAFPIRNNVPLLILDEARQLNDEEQRNPNQK</sequence>
<dbReference type="PANTHER" id="PTHR33505:SF4">
    <property type="entry name" value="PROTEIN PREY, MITOCHONDRIAL"/>
    <property type="match status" value="1"/>
</dbReference>
<keyword evidence="3" id="KW-1185">Reference proteome</keyword>
<reference evidence="2" key="2">
    <citation type="submission" date="2023-01" db="EMBL/GenBank/DDBJ databases">
        <title>Draft genome sequence of Maritalea porphyrae strain NBRC 107169.</title>
        <authorList>
            <person name="Sun Q."/>
            <person name="Mori K."/>
        </authorList>
    </citation>
    <scope>NUCLEOTIDE SEQUENCE</scope>
    <source>
        <strain evidence="2">NBRC 107169</strain>
    </source>
</reference>
<dbReference type="HAMAP" id="MF_01187">
    <property type="entry name" value="UPF0434"/>
    <property type="match status" value="1"/>
</dbReference>
<evidence type="ECO:0000313" key="3">
    <source>
        <dbReference type="Proteomes" id="UP001161405"/>
    </source>
</evidence>
<dbReference type="SUPFAM" id="SSF158997">
    <property type="entry name" value="Trm112p-like"/>
    <property type="match status" value="1"/>
</dbReference>
<gene>
    <name evidence="2" type="ORF">GCM10007879_10780</name>
</gene>
<accession>A0ABQ5UQV7</accession>
<dbReference type="Proteomes" id="UP001161405">
    <property type="component" value="Unassembled WGS sequence"/>
</dbReference>
<comment type="caution">
    <text evidence="2">The sequence shown here is derived from an EMBL/GenBank/DDBJ whole genome shotgun (WGS) entry which is preliminary data.</text>
</comment>
<comment type="similarity">
    <text evidence="1">Belongs to the UPF0434 family.</text>
</comment>
<proteinExistence type="inferred from homology"/>
<dbReference type="InterPro" id="IPR005651">
    <property type="entry name" value="Trm112-like"/>
</dbReference>
<evidence type="ECO:0000256" key="1">
    <source>
        <dbReference type="HAMAP-Rule" id="MF_01187"/>
    </source>
</evidence>
<dbReference type="Pfam" id="PF03966">
    <property type="entry name" value="Trm112p"/>
    <property type="match status" value="1"/>
</dbReference>
<dbReference type="Gene3D" id="2.20.25.10">
    <property type="match status" value="1"/>
</dbReference>
<dbReference type="PANTHER" id="PTHR33505">
    <property type="entry name" value="ZGC:162634"/>
    <property type="match status" value="1"/>
</dbReference>
<organism evidence="2 3">
    <name type="scientific">Maritalea porphyrae</name>
    <dbReference type="NCBI Taxonomy" id="880732"/>
    <lineage>
        <taxon>Bacteria</taxon>
        <taxon>Pseudomonadati</taxon>
        <taxon>Pseudomonadota</taxon>
        <taxon>Alphaproteobacteria</taxon>
        <taxon>Hyphomicrobiales</taxon>
        <taxon>Devosiaceae</taxon>
        <taxon>Maritalea</taxon>
    </lineage>
</organism>
<protein>
    <recommendedName>
        <fullName evidence="1">UPF0434 protein GCM10007879_10780</fullName>
    </recommendedName>
</protein>
<dbReference type="RefSeq" id="WP_284362597.1">
    <property type="nucleotide sequence ID" value="NZ_BSNI01000002.1"/>
</dbReference>
<name>A0ABQ5UQV7_9HYPH</name>
<dbReference type="EMBL" id="BSNI01000002">
    <property type="protein sequence ID" value="GLQ16829.1"/>
    <property type="molecule type" value="Genomic_DNA"/>
</dbReference>
<evidence type="ECO:0000313" key="2">
    <source>
        <dbReference type="EMBL" id="GLQ16829.1"/>
    </source>
</evidence>
<reference evidence="2" key="1">
    <citation type="journal article" date="2014" name="Int. J. Syst. Evol. Microbiol.">
        <title>Complete genome of a new Firmicutes species belonging to the dominant human colonic microbiota ('Ruminococcus bicirculans') reveals two chromosomes and a selective capacity to utilize plant glucans.</title>
        <authorList>
            <consortium name="NISC Comparative Sequencing Program"/>
            <person name="Wegmann U."/>
            <person name="Louis P."/>
            <person name="Goesmann A."/>
            <person name="Henrissat B."/>
            <person name="Duncan S.H."/>
            <person name="Flint H.J."/>
        </authorList>
    </citation>
    <scope>NUCLEOTIDE SEQUENCE</scope>
    <source>
        <strain evidence="2">NBRC 107169</strain>
    </source>
</reference>